<evidence type="ECO:0000256" key="10">
    <source>
        <dbReference type="ARBA" id="ARBA00023163"/>
    </source>
</evidence>
<dbReference type="PANTHER" id="PTHR43740">
    <property type="entry name" value="LEUCYL-TRNA SYNTHETASE"/>
    <property type="match status" value="1"/>
</dbReference>
<keyword evidence="8" id="KW-0805">Transcription regulation</keyword>
<dbReference type="Pfam" id="PF08264">
    <property type="entry name" value="Anticodon_1"/>
    <property type="match status" value="1"/>
</dbReference>
<dbReference type="PANTHER" id="PTHR43740:SF2">
    <property type="entry name" value="LEUCINE--TRNA LIGASE, MITOCHONDRIAL"/>
    <property type="match status" value="1"/>
</dbReference>
<evidence type="ECO:0000313" key="19">
    <source>
        <dbReference type="Proteomes" id="UP001428341"/>
    </source>
</evidence>
<accession>A0AAP0R290</accession>
<dbReference type="Pfam" id="PF02373">
    <property type="entry name" value="JmjC"/>
    <property type="match status" value="1"/>
</dbReference>
<evidence type="ECO:0000256" key="9">
    <source>
        <dbReference type="ARBA" id="ARBA00023146"/>
    </source>
</evidence>
<keyword evidence="4" id="KW-0436">Ligase</keyword>
<dbReference type="FunFam" id="1.10.730.10:FF:000012">
    <property type="entry name" value="Leucine--tRNA ligase"/>
    <property type="match status" value="1"/>
</dbReference>
<comment type="subcellular location">
    <subcellularLocation>
        <location evidence="1">Nucleus</location>
    </subcellularLocation>
</comment>
<keyword evidence="9" id="KW-0030">Aminoacyl-tRNA synthetase</keyword>
<feature type="region of interest" description="Disordered" evidence="15">
    <location>
        <begin position="719"/>
        <end position="742"/>
    </location>
</feature>
<evidence type="ECO:0000256" key="6">
    <source>
        <dbReference type="ARBA" id="ARBA00022840"/>
    </source>
</evidence>
<keyword evidence="10" id="KW-0804">Transcription</keyword>
<dbReference type="CDD" id="cd00812">
    <property type="entry name" value="LeuRS_core"/>
    <property type="match status" value="1"/>
</dbReference>
<evidence type="ECO:0000256" key="1">
    <source>
        <dbReference type="ARBA" id="ARBA00004123"/>
    </source>
</evidence>
<evidence type="ECO:0000256" key="13">
    <source>
        <dbReference type="ARBA" id="ARBA00047469"/>
    </source>
</evidence>
<dbReference type="PROSITE" id="PS00178">
    <property type="entry name" value="AA_TRNA_LIGASE_I"/>
    <property type="match status" value="1"/>
</dbReference>
<dbReference type="GO" id="GO:0005634">
    <property type="term" value="C:nucleus"/>
    <property type="evidence" value="ECO:0007669"/>
    <property type="project" value="UniProtKB-SubCell"/>
</dbReference>
<reference evidence="18 19" key="1">
    <citation type="submission" date="2024-05" db="EMBL/GenBank/DDBJ databases">
        <title>Haplotype-resolved chromosome-level genome assembly of Huyou (Citrus changshanensis).</title>
        <authorList>
            <person name="Miao C."/>
            <person name="Chen W."/>
            <person name="Wu Y."/>
            <person name="Wang L."/>
            <person name="Zhao S."/>
            <person name="Grierson D."/>
            <person name="Xu C."/>
            <person name="Chen K."/>
        </authorList>
    </citation>
    <scope>NUCLEOTIDE SEQUENCE [LARGE SCALE GENOMIC DNA]</scope>
    <source>
        <strain evidence="18">01-14</strain>
        <tissue evidence="18">Leaf</tissue>
    </source>
</reference>
<dbReference type="SUPFAM" id="SSF47323">
    <property type="entry name" value="Anticodon-binding domain of a subclass of class I aminoacyl-tRNA synthetases"/>
    <property type="match status" value="1"/>
</dbReference>
<dbReference type="CDD" id="cd02208">
    <property type="entry name" value="cupin_RmlC-like"/>
    <property type="match status" value="1"/>
</dbReference>
<evidence type="ECO:0000259" key="16">
    <source>
        <dbReference type="PROSITE" id="PS50089"/>
    </source>
</evidence>
<evidence type="ECO:0000256" key="12">
    <source>
        <dbReference type="ARBA" id="ARBA00030520"/>
    </source>
</evidence>
<dbReference type="FunFam" id="1.10.730.10:FF:000011">
    <property type="entry name" value="Leucine--tRNA ligase chloroplastic/mitochondrial"/>
    <property type="match status" value="1"/>
</dbReference>
<keyword evidence="19" id="KW-1185">Reference proteome</keyword>
<comment type="caution">
    <text evidence="18">The sequence shown here is derived from an EMBL/GenBank/DDBJ whole genome shotgun (WGS) entry which is preliminary data.</text>
</comment>
<feature type="compositionally biased region" description="Acidic residues" evidence="15">
    <location>
        <begin position="723"/>
        <end position="732"/>
    </location>
</feature>
<dbReference type="PROSITE" id="PS50089">
    <property type="entry name" value="ZF_RING_2"/>
    <property type="match status" value="1"/>
</dbReference>
<dbReference type="PRINTS" id="PR00985">
    <property type="entry name" value="TRNASYNTHLEU"/>
</dbReference>
<keyword evidence="14" id="KW-0862">Zinc</keyword>
<comment type="catalytic activity">
    <reaction evidence="13">
        <text>tRNA(Leu) + L-leucine + ATP = L-leucyl-tRNA(Leu) + AMP + diphosphate</text>
        <dbReference type="Rhea" id="RHEA:11688"/>
        <dbReference type="Rhea" id="RHEA-COMP:9613"/>
        <dbReference type="Rhea" id="RHEA-COMP:9622"/>
        <dbReference type="ChEBI" id="CHEBI:30616"/>
        <dbReference type="ChEBI" id="CHEBI:33019"/>
        <dbReference type="ChEBI" id="CHEBI:57427"/>
        <dbReference type="ChEBI" id="CHEBI:78442"/>
        <dbReference type="ChEBI" id="CHEBI:78494"/>
        <dbReference type="ChEBI" id="CHEBI:456215"/>
        <dbReference type="EC" id="6.1.1.4"/>
    </reaction>
</comment>
<dbReference type="Gene3D" id="3.90.740.10">
    <property type="entry name" value="Valyl/Leucyl/Isoleucyl-tRNA synthetase, editing domain"/>
    <property type="match status" value="1"/>
</dbReference>
<dbReference type="InterPro" id="IPR001412">
    <property type="entry name" value="aa-tRNA-synth_I_CS"/>
</dbReference>
<evidence type="ECO:0000256" key="14">
    <source>
        <dbReference type="PROSITE-ProRule" id="PRU00175"/>
    </source>
</evidence>
<dbReference type="NCBIfam" id="TIGR00396">
    <property type="entry name" value="leuS_bact"/>
    <property type="match status" value="1"/>
</dbReference>
<keyword evidence="7" id="KW-0648">Protein biosynthesis</keyword>
<dbReference type="GO" id="GO:0002161">
    <property type="term" value="F:aminoacyl-tRNA deacylase activity"/>
    <property type="evidence" value="ECO:0007669"/>
    <property type="project" value="InterPro"/>
</dbReference>
<protein>
    <recommendedName>
        <fullName evidence="3">leucine--tRNA ligase</fullName>
        <ecNumber evidence="3">6.1.1.4</ecNumber>
    </recommendedName>
    <alternativeName>
        <fullName evidence="12">Leucyl-tRNA synthetase</fullName>
    </alternativeName>
</protein>
<evidence type="ECO:0000256" key="8">
    <source>
        <dbReference type="ARBA" id="ARBA00023015"/>
    </source>
</evidence>
<dbReference type="HAMAP" id="MF_00049_B">
    <property type="entry name" value="Leu_tRNA_synth_B"/>
    <property type="match status" value="1"/>
</dbReference>
<dbReference type="InterPro" id="IPR001841">
    <property type="entry name" value="Znf_RING"/>
</dbReference>
<dbReference type="SUPFAM" id="SSF52374">
    <property type="entry name" value="Nucleotidylyl transferase"/>
    <property type="match status" value="1"/>
</dbReference>
<dbReference type="GO" id="GO:0005739">
    <property type="term" value="C:mitochondrion"/>
    <property type="evidence" value="ECO:0007669"/>
    <property type="project" value="UniProtKB-ARBA"/>
</dbReference>
<keyword evidence="5" id="KW-0547">Nucleotide-binding</keyword>
<dbReference type="GO" id="GO:0005829">
    <property type="term" value="C:cytosol"/>
    <property type="evidence" value="ECO:0007669"/>
    <property type="project" value="TreeGrafter"/>
</dbReference>
<dbReference type="GO" id="GO:0006429">
    <property type="term" value="P:leucyl-tRNA aminoacylation"/>
    <property type="evidence" value="ECO:0007669"/>
    <property type="project" value="InterPro"/>
</dbReference>
<dbReference type="FunFam" id="3.90.740.10:FF:000049">
    <property type="entry name" value="Os01g0120300 protein"/>
    <property type="match status" value="1"/>
</dbReference>
<keyword evidence="14" id="KW-0863">Zinc-finger</keyword>
<dbReference type="InterPro" id="IPR025709">
    <property type="entry name" value="Leu_tRNA-synth_edit"/>
</dbReference>
<dbReference type="SUPFAM" id="SSF51197">
    <property type="entry name" value="Clavaminate synthase-like"/>
    <property type="match status" value="1"/>
</dbReference>
<dbReference type="EC" id="6.1.1.4" evidence="3"/>
<keyword evidence="14" id="KW-0479">Metal-binding</keyword>
<dbReference type="GO" id="GO:0004823">
    <property type="term" value="F:leucine-tRNA ligase activity"/>
    <property type="evidence" value="ECO:0007669"/>
    <property type="project" value="UniProtKB-EC"/>
</dbReference>
<evidence type="ECO:0000256" key="7">
    <source>
        <dbReference type="ARBA" id="ARBA00022917"/>
    </source>
</evidence>
<proteinExistence type="inferred from homology"/>
<evidence type="ECO:0000313" key="18">
    <source>
        <dbReference type="EMBL" id="KAK9224144.1"/>
    </source>
</evidence>
<evidence type="ECO:0000256" key="4">
    <source>
        <dbReference type="ARBA" id="ARBA00022598"/>
    </source>
</evidence>
<dbReference type="SUPFAM" id="SSF50677">
    <property type="entry name" value="ValRS/IleRS/LeuRS editing domain"/>
    <property type="match status" value="1"/>
</dbReference>
<dbReference type="Pfam" id="PF13603">
    <property type="entry name" value="tRNA-synt_1_2"/>
    <property type="match status" value="1"/>
</dbReference>
<dbReference type="FunFam" id="3.40.50.620:FF:000077">
    <property type="entry name" value="Leucine--tRNA ligase"/>
    <property type="match status" value="1"/>
</dbReference>
<sequence>MAATIAKRQGLGRYSDDKMRRIRGTSDISWQRRGVSKVLDRENMKDIAQEKEKERHVLQASSGAKKPRMNQDFGFSDSTRIPKKPRSALNRKVSYENGDEDEVLDKRTSLEVEMSEELDYDAEEIALIRIRERRRSRRLEPDGAMIKTNPHKGRQKIDSANSSSCSSSSTSSGSSDSVLKSNSNNNGRCTARNVKNFCLKQQEKELERIKCHQCMKSERKYVVPCGKCRTKVYCIQCIKQWYPKMSELDVAEICPFCRRNCNCSVCLHTSGFIETSKINMTDCEKVEHLRYLMVSLLPFIRQICEEQTQEIEFEASIQRVHSSKVGVSETLCGNDERVYCNHCATSIIDLHRSCPKCSYELCLTCCKEICEGRLSGRAEMKFQYVNRGYGYMQGGDPLPESCLHQTPDVHVEPSVMWSADDNGTISCPPTEMGGCGDCVLELTRILPDRWISDLEKEARDLVLILDNKLTNLRQNRAETGTDMLCKAASREGSDDNLLYCPDSTKIQEDEELFRFQKHWIKGEPVIVRNVLDKVTGLSWEPMVMWRALCENVDSEVSSKMSEVKAIDCLASCEVEISTRQFFKGYTQGRTYDNFWPEMLKLKDWPPSDKFEDLMPRHCDEFISALPFQEYSDPRAGILNLAVKLPSGVLKPDLGPKTYIAYGVAEELGRGDSVTKLHCDMSDAVNILTHTEEVLLTEEQHSAVERLKKEHRAQDLKENLVQDGMDESIEEPNSDNNKEDTDVSEINDSELLPSGIRGEFKMSRDEMQGTAFTCPHSEGTMVESGGALWDIFRRQDVPKLEAYLRKHFKEFRHVYCSPVEQVIHPIHDQCFYLSSEHKKKLKEEFGVEPWTFEQKLGEAVFIPAGCPHQVRNLKSCTKVAVDFVSPENVDECLRLTKEFRLLPKNHRAREDKLECTSFTVVKRPSWFNSCSTSGAIVRCSVNEIEEQKQKQQVVKRAYPFHEIEPKWQSYWENNRTFRTPDEIDTSKPKFYVLDMFPYPSGAGLHVGHPLGYTATDILARLKRMQGYNVLHPMGWDAFGLPAEQYAIETGTHPKITTLRNINRFRTQLKSLGFSYDWNREISTIEPAYYKWTQWIFLQLLKRGLAYQAEVPVNWCPALGTVLANEEVVDGVSERGGHPVIRKPMRQWMLKITEYADRLLDDLDDLDWPESVKEMQRNWIGRSEGAEMDFRVLDSDGQERDIKITVYTTRPDTIFGATYLVVAPEHPLLSSLVSTTQSQNVEEYKNLASRKSDLERTELQKEKTGVFSGCYARNPASGEAIPIWVADYVLGSYGTGAIMAVPAHDTRDHEFALKFDISIHSVVMPDDESSSQSEKAYTGEGLIVNSSNLISGLDINGLSCQEATSKVIEWAEKTGNGKKKVNYKLRDWLFARQRYWGEPIPVVFLDGTGETVPLHEAELPLTLPELDDFTPTGTGEPPLSKAVSWVQTTEHSSGKPARRETSTMPQWAGSCWYYLRFMDPKNSKELVDKTKERYWSPVDVYVGGAEHAVLHLLYARFWHKVLYDIGVVSTKEPFKCVINQGIILGEVQYMVCKDVDGSYISADSTDTLGEYEQESIPEEKVMKSGDFFVMKDNPNIRLIARAHKMSKSRGNVVNPDDVVTEYGADSLRLYEMFMGPFRDSKTWNTSGIEGVHRFLGRMWRLIVGSSLPDGTFKGGTVVNDEEPTLEQLCTLHKCIAKVTEEIEWTRFNTGISAMMEFINAAYKWEKHPRKIIEPFILLLAPYAPHMSEELWFRLGHSNSLAYESFPKANPDYLKDSTIVLPIQINGKTRGTIQVEEGCSEEEAFKLASLDEKLSKFLDGKSIKKRIYVPGRILNVILDRQNIKASVR</sequence>
<dbReference type="Pfam" id="PF10497">
    <property type="entry name" value="zf-4CXXC_R1"/>
    <property type="match status" value="1"/>
</dbReference>
<dbReference type="Gene3D" id="3.40.50.620">
    <property type="entry name" value="HUPs"/>
    <property type="match status" value="2"/>
</dbReference>
<evidence type="ECO:0000256" key="11">
    <source>
        <dbReference type="ARBA" id="ARBA00023242"/>
    </source>
</evidence>
<dbReference type="InterPro" id="IPR015413">
    <property type="entry name" value="Methionyl/Leucyl_tRNA_Synth"/>
</dbReference>
<feature type="domain" description="RING-type" evidence="16">
    <location>
        <begin position="211"/>
        <end position="258"/>
    </location>
</feature>
<dbReference type="EMBL" id="JBCGBO010000002">
    <property type="protein sequence ID" value="KAK9224144.1"/>
    <property type="molecule type" value="Genomic_DNA"/>
</dbReference>
<dbReference type="InterPro" id="IPR002300">
    <property type="entry name" value="aa-tRNA-synth_Ia"/>
</dbReference>
<evidence type="ECO:0000259" key="17">
    <source>
        <dbReference type="PROSITE" id="PS51184"/>
    </source>
</evidence>
<dbReference type="InterPro" id="IPR018866">
    <property type="entry name" value="Znf-4CXXC_R1"/>
</dbReference>
<name>A0AAP0R290_9ROSI</name>
<feature type="domain" description="JmjC" evidence="17">
    <location>
        <begin position="633"/>
        <end position="899"/>
    </location>
</feature>
<dbReference type="InterPro" id="IPR009080">
    <property type="entry name" value="tRNAsynth_Ia_anticodon-bd"/>
</dbReference>
<feature type="region of interest" description="Disordered" evidence="15">
    <location>
        <begin position="50"/>
        <end position="89"/>
    </location>
</feature>
<evidence type="ECO:0000256" key="3">
    <source>
        <dbReference type="ARBA" id="ARBA00013164"/>
    </source>
</evidence>
<dbReference type="SMART" id="SM00558">
    <property type="entry name" value="JmjC"/>
    <property type="match status" value="1"/>
</dbReference>
<evidence type="ECO:0000256" key="2">
    <source>
        <dbReference type="ARBA" id="ARBA00005594"/>
    </source>
</evidence>
<dbReference type="GO" id="GO:0009791">
    <property type="term" value="P:post-embryonic development"/>
    <property type="evidence" value="ECO:0007669"/>
    <property type="project" value="UniProtKB-ARBA"/>
</dbReference>
<feature type="region of interest" description="Disordered" evidence="15">
    <location>
        <begin position="139"/>
        <end position="182"/>
    </location>
</feature>
<evidence type="ECO:0000256" key="5">
    <source>
        <dbReference type="ARBA" id="ARBA00022741"/>
    </source>
</evidence>
<keyword evidence="11" id="KW-0539">Nucleus</keyword>
<dbReference type="InterPro" id="IPR014729">
    <property type="entry name" value="Rossmann-like_a/b/a_fold"/>
</dbReference>
<dbReference type="InterPro" id="IPR013155">
    <property type="entry name" value="M/V/L/I-tRNA-synth_anticd-bd"/>
</dbReference>
<dbReference type="GO" id="GO:0048608">
    <property type="term" value="P:reproductive structure development"/>
    <property type="evidence" value="ECO:0007669"/>
    <property type="project" value="UniProtKB-ARBA"/>
</dbReference>
<dbReference type="InterPro" id="IPR009008">
    <property type="entry name" value="Val/Leu/Ile-tRNA-synth_edit"/>
</dbReference>
<dbReference type="InterPro" id="IPR003347">
    <property type="entry name" value="JmjC_dom"/>
</dbReference>
<dbReference type="Proteomes" id="UP001428341">
    <property type="component" value="Unassembled WGS sequence"/>
</dbReference>
<dbReference type="Pfam" id="PF09334">
    <property type="entry name" value="tRNA-synt_1g"/>
    <property type="match status" value="1"/>
</dbReference>
<feature type="compositionally biased region" description="Low complexity" evidence="15">
    <location>
        <begin position="159"/>
        <end position="182"/>
    </location>
</feature>
<gene>
    <name evidence="18" type="ORF">WN944_012593</name>
</gene>
<dbReference type="PROSITE" id="PS51184">
    <property type="entry name" value="JMJC"/>
    <property type="match status" value="1"/>
</dbReference>
<evidence type="ECO:0000256" key="15">
    <source>
        <dbReference type="SAM" id="MobiDB-lite"/>
    </source>
</evidence>
<dbReference type="FunFam" id="3.40.50.620:FF:000056">
    <property type="entry name" value="Leucine--tRNA ligase"/>
    <property type="match status" value="1"/>
</dbReference>
<dbReference type="CDD" id="cd07958">
    <property type="entry name" value="Anticodon_Ia_Leu_BEm"/>
    <property type="match status" value="1"/>
</dbReference>
<organism evidence="18 19">
    <name type="scientific">Citrus x changshan-huyou</name>
    <dbReference type="NCBI Taxonomy" id="2935761"/>
    <lineage>
        <taxon>Eukaryota</taxon>
        <taxon>Viridiplantae</taxon>
        <taxon>Streptophyta</taxon>
        <taxon>Embryophyta</taxon>
        <taxon>Tracheophyta</taxon>
        <taxon>Spermatophyta</taxon>
        <taxon>Magnoliopsida</taxon>
        <taxon>eudicotyledons</taxon>
        <taxon>Gunneridae</taxon>
        <taxon>Pentapetalae</taxon>
        <taxon>rosids</taxon>
        <taxon>malvids</taxon>
        <taxon>Sapindales</taxon>
        <taxon>Rutaceae</taxon>
        <taxon>Aurantioideae</taxon>
        <taxon>Citrus</taxon>
    </lineage>
</organism>
<comment type="similarity">
    <text evidence="2">Belongs to the class-I aminoacyl-tRNA synthetase family.</text>
</comment>
<dbReference type="Pfam" id="PF00133">
    <property type="entry name" value="tRNA-synt_1"/>
    <property type="match status" value="2"/>
</dbReference>
<dbReference type="GO" id="GO:0008270">
    <property type="term" value="F:zinc ion binding"/>
    <property type="evidence" value="ECO:0007669"/>
    <property type="project" value="UniProtKB-KW"/>
</dbReference>
<dbReference type="GO" id="GO:0005524">
    <property type="term" value="F:ATP binding"/>
    <property type="evidence" value="ECO:0007669"/>
    <property type="project" value="UniProtKB-KW"/>
</dbReference>
<dbReference type="Gene3D" id="1.10.730.10">
    <property type="entry name" value="Isoleucyl-tRNA Synthetase, Domain 1"/>
    <property type="match status" value="1"/>
</dbReference>
<dbReference type="Gene3D" id="2.60.120.650">
    <property type="entry name" value="Cupin"/>
    <property type="match status" value="1"/>
</dbReference>
<keyword evidence="6" id="KW-0067">ATP-binding</keyword>
<dbReference type="InterPro" id="IPR002302">
    <property type="entry name" value="Leu-tRNA-ligase"/>
</dbReference>